<evidence type="ECO:0008006" key="3">
    <source>
        <dbReference type="Google" id="ProtNLM"/>
    </source>
</evidence>
<dbReference type="Proteomes" id="UP000244722">
    <property type="component" value="Unassembled WGS sequence"/>
</dbReference>
<organism evidence="1 2">
    <name type="scientific">Tuber borchii</name>
    <name type="common">White truffle</name>
    <dbReference type="NCBI Taxonomy" id="42251"/>
    <lineage>
        <taxon>Eukaryota</taxon>
        <taxon>Fungi</taxon>
        <taxon>Dikarya</taxon>
        <taxon>Ascomycota</taxon>
        <taxon>Pezizomycotina</taxon>
        <taxon>Pezizomycetes</taxon>
        <taxon>Pezizales</taxon>
        <taxon>Tuberaceae</taxon>
        <taxon>Tuber</taxon>
    </lineage>
</organism>
<name>A0A2T7A4H7_TUBBO</name>
<accession>A0A2T7A4H7</accession>
<protein>
    <recommendedName>
        <fullName evidence="3">HNH nuclease domain-containing protein</fullName>
    </recommendedName>
</protein>
<evidence type="ECO:0000313" key="2">
    <source>
        <dbReference type="Proteomes" id="UP000244722"/>
    </source>
</evidence>
<gene>
    <name evidence="1" type="ORF">B9Z19DRAFT_1061675</name>
</gene>
<proteinExistence type="predicted"/>
<evidence type="ECO:0000313" key="1">
    <source>
        <dbReference type="EMBL" id="PUU82656.1"/>
    </source>
</evidence>
<dbReference type="OrthoDB" id="2104739at2759"/>
<sequence>MQFPTTITSPVDGTIQADQGCPSQTSITACLERDEFRCLITGCKLSGSLGREVLPLIPFAFARHPRCRGLDFWKMLEIFYGADAIDKVFAGLLNQADSLHNLITLDTSIHTIFNGGSLILTPVTASGDPIPVINDHSGGYMLNIDYHGLSVLEFIQSTKDLTPGTVRTLYPWSKIAIASHNPMPANDSASILPLPTYFALRAFVLSLKNICAERPPQLDALSFSGSSFTPSPHPPIDLKNENPTYPADSESLCDDPVLAASAILQSMVDAGALCQSP</sequence>
<dbReference type="AlphaFoldDB" id="A0A2T7A4H7"/>
<dbReference type="EMBL" id="NESQ01000024">
    <property type="protein sequence ID" value="PUU82656.1"/>
    <property type="molecule type" value="Genomic_DNA"/>
</dbReference>
<comment type="caution">
    <text evidence="1">The sequence shown here is derived from an EMBL/GenBank/DDBJ whole genome shotgun (WGS) entry which is preliminary data.</text>
</comment>
<keyword evidence="2" id="KW-1185">Reference proteome</keyword>
<reference evidence="1 2" key="1">
    <citation type="submission" date="2017-04" db="EMBL/GenBank/DDBJ databases">
        <title>Draft genome sequence of Tuber borchii Vittad., a whitish edible truffle.</title>
        <authorList>
            <consortium name="DOE Joint Genome Institute"/>
            <person name="Murat C."/>
            <person name="Kuo A."/>
            <person name="Barry K.W."/>
            <person name="Clum A."/>
            <person name="Dockter R.B."/>
            <person name="Fauchery L."/>
            <person name="Iotti M."/>
            <person name="Kohler A."/>
            <person name="Labutti K."/>
            <person name="Lindquist E.A."/>
            <person name="Lipzen A."/>
            <person name="Ohm R.A."/>
            <person name="Wang M."/>
            <person name="Grigoriev I.V."/>
            <person name="Zambonelli A."/>
            <person name="Martin F.M."/>
        </authorList>
    </citation>
    <scope>NUCLEOTIDE SEQUENCE [LARGE SCALE GENOMIC DNA]</scope>
    <source>
        <strain evidence="1 2">Tbo3840</strain>
    </source>
</reference>